<comment type="caution">
    <text evidence="2">The sequence shown here is derived from an EMBL/GenBank/DDBJ whole genome shotgun (WGS) entry which is preliminary data.</text>
</comment>
<organism evidence="2 3">
    <name type="scientific">Cucurbita argyrosperma subsp. sororia</name>
    <dbReference type="NCBI Taxonomy" id="37648"/>
    <lineage>
        <taxon>Eukaryota</taxon>
        <taxon>Viridiplantae</taxon>
        <taxon>Streptophyta</taxon>
        <taxon>Embryophyta</taxon>
        <taxon>Tracheophyta</taxon>
        <taxon>Spermatophyta</taxon>
        <taxon>Magnoliopsida</taxon>
        <taxon>eudicotyledons</taxon>
        <taxon>Gunneridae</taxon>
        <taxon>Pentapetalae</taxon>
        <taxon>rosids</taxon>
        <taxon>fabids</taxon>
        <taxon>Cucurbitales</taxon>
        <taxon>Cucurbitaceae</taxon>
        <taxon>Cucurbiteae</taxon>
        <taxon>Cucurbita</taxon>
    </lineage>
</organism>
<feature type="non-terminal residue" evidence="2">
    <location>
        <position position="1"/>
    </location>
</feature>
<proteinExistence type="predicted"/>
<sequence length="161" mass="17442">MGGDSSVISEIIFSAPRSPRPSTDSKETEPISPPNPVTPNLRGSRKRSAPSPMSNPEHEPPTQRRRDSGDGNKLEYGEDADWSSIPLARLIGNMEEVVKSLKRVGGQEGLMIDPLLGCLVSSQTSMMLCLAHLISRTPPPPGQQRKGCPTSTNRAVKKNMK</sequence>
<accession>A0AAV6MQK7</accession>
<keyword evidence="3" id="KW-1185">Reference proteome</keyword>
<feature type="compositionally biased region" description="Basic and acidic residues" evidence="1">
    <location>
        <begin position="56"/>
        <end position="76"/>
    </location>
</feature>
<reference evidence="2 3" key="1">
    <citation type="journal article" date="2021" name="Hortic Res">
        <title>The domestication of Cucurbita argyrosperma as revealed by the genome of its wild relative.</title>
        <authorList>
            <person name="Barrera-Redondo J."/>
            <person name="Sanchez-de la Vega G."/>
            <person name="Aguirre-Liguori J.A."/>
            <person name="Castellanos-Morales G."/>
            <person name="Gutierrez-Guerrero Y.T."/>
            <person name="Aguirre-Dugua X."/>
            <person name="Aguirre-Planter E."/>
            <person name="Tenaillon M.I."/>
            <person name="Lira-Saade R."/>
            <person name="Eguiarte L.E."/>
        </authorList>
    </citation>
    <scope>NUCLEOTIDE SEQUENCE [LARGE SCALE GENOMIC DNA]</scope>
    <source>
        <strain evidence="2">JBR-2021</strain>
    </source>
</reference>
<feature type="region of interest" description="Disordered" evidence="1">
    <location>
        <begin position="1"/>
        <end position="79"/>
    </location>
</feature>
<dbReference type="EMBL" id="JAGKQH010000013">
    <property type="protein sequence ID" value="KAG6584107.1"/>
    <property type="molecule type" value="Genomic_DNA"/>
</dbReference>
<evidence type="ECO:0000256" key="1">
    <source>
        <dbReference type="SAM" id="MobiDB-lite"/>
    </source>
</evidence>
<name>A0AAV6MQK7_9ROSI</name>
<feature type="region of interest" description="Disordered" evidence="1">
    <location>
        <begin position="137"/>
        <end position="161"/>
    </location>
</feature>
<evidence type="ECO:0000313" key="3">
    <source>
        <dbReference type="Proteomes" id="UP000685013"/>
    </source>
</evidence>
<evidence type="ECO:0000313" key="2">
    <source>
        <dbReference type="EMBL" id="KAG6584107.1"/>
    </source>
</evidence>
<dbReference type="AlphaFoldDB" id="A0AAV6MQK7"/>
<dbReference type="Proteomes" id="UP000685013">
    <property type="component" value="Chromosome 13"/>
</dbReference>
<protein>
    <submittedName>
        <fullName evidence="2">Uncharacterized protein</fullName>
    </submittedName>
</protein>
<gene>
    <name evidence="2" type="ORF">SDJN03_20039</name>
</gene>